<dbReference type="SUPFAM" id="SSF52540">
    <property type="entry name" value="P-loop containing nucleoside triphosphate hydrolases"/>
    <property type="match status" value="1"/>
</dbReference>
<evidence type="ECO:0000313" key="1">
    <source>
        <dbReference type="EMBL" id="TPX32447.1"/>
    </source>
</evidence>
<dbReference type="STRING" id="1806994.A0A507BU06"/>
<comment type="caution">
    <text evidence="1">The sequence shown here is derived from an EMBL/GenBank/DDBJ whole genome shotgun (WGS) entry which is preliminary data.</text>
</comment>
<sequence length="37" mass="4010">MADGNDRKIRRKLVIVGDGACGKTCLLIVFSKGTFPE</sequence>
<dbReference type="Pfam" id="PF00071">
    <property type="entry name" value="Ras"/>
    <property type="match status" value="1"/>
</dbReference>
<reference evidence="1 2" key="1">
    <citation type="journal article" date="2019" name="Sci. Rep.">
        <title>Comparative genomics of chytrid fungi reveal insights into the obligate biotrophic and pathogenic lifestyle of Synchytrium endobioticum.</title>
        <authorList>
            <person name="van de Vossenberg B.T.L.H."/>
            <person name="Warris S."/>
            <person name="Nguyen H.D.T."/>
            <person name="van Gent-Pelzer M.P.E."/>
            <person name="Joly D.L."/>
            <person name="van de Geest H.C."/>
            <person name="Bonants P.J.M."/>
            <person name="Smith D.S."/>
            <person name="Levesque C.A."/>
            <person name="van der Lee T.A.J."/>
        </authorList>
    </citation>
    <scope>NUCLEOTIDE SEQUENCE [LARGE SCALE GENOMIC DNA]</scope>
    <source>
        <strain evidence="1 2">JEL517</strain>
    </source>
</reference>
<dbReference type="GO" id="GO:0003924">
    <property type="term" value="F:GTPase activity"/>
    <property type="evidence" value="ECO:0007669"/>
    <property type="project" value="InterPro"/>
</dbReference>
<protein>
    <submittedName>
        <fullName evidence="1">Uncharacterized protein</fullName>
    </submittedName>
</protein>
<proteinExistence type="predicted"/>
<dbReference type="InterPro" id="IPR001806">
    <property type="entry name" value="Small_GTPase"/>
</dbReference>
<dbReference type="EMBL" id="QEAO01000030">
    <property type="protein sequence ID" value="TPX32447.1"/>
    <property type="molecule type" value="Genomic_DNA"/>
</dbReference>
<accession>A0A507BU06</accession>
<name>A0A507BU06_9FUNG</name>
<evidence type="ECO:0000313" key="2">
    <source>
        <dbReference type="Proteomes" id="UP000319731"/>
    </source>
</evidence>
<dbReference type="RefSeq" id="XP_031023655.1">
    <property type="nucleotide sequence ID" value="XM_031170378.1"/>
</dbReference>
<gene>
    <name evidence="1" type="ORF">SmJEL517_g04450</name>
</gene>
<dbReference type="OrthoDB" id="8830751at2759"/>
<keyword evidence="2" id="KW-1185">Reference proteome</keyword>
<dbReference type="Proteomes" id="UP000319731">
    <property type="component" value="Unassembled WGS sequence"/>
</dbReference>
<organism evidence="1 2">
    <name type="scientific">Synchytrium microbalum</name>
    <dbReference type="NCBI Taxonomy" id="1806994"/>
    <lineage>
        <taxon>Eukaryota</taxon>
        <taxon>Fungi</taxon>
        <taxon>Fungi incertae sedis</taxon>
        <taxon>Chytridiomycota</taxon>
        <taxon>Chytridiomycota incertae sedis</taxon>
        <taxon>Chytridiomycetes</taxon>
        <taxon>Synchytriales</taxon>
        <taxon>Synchytriaceae</taxon>
        <taxon>Synchytrium</taxon>
    </lineage>
</organism>
<dbReference type="GO" id="GO:0005525">
    <property type="term" value="F:GTP binding"/>
    <property type="evidence" value="ECO:0007669"/>
    <property type="project" value="InterPro"/>
</dbReference>
<dbReference type="InterPro" id="IPR027417">
    <property type="entry name" value="P-loop_NTPase"/>
</dbReference>
<dbReference type="GeneID" id="42005675"/>
<dbReference type="AlphaFoldDB" id="A0A507BU06"/>
<dbReference type="Gene3D" id="3.40.50.300">
    <property type="entry name" value="P-loop containing nucleotide triphosphate hydrolases"/>
    <property type="match status" value="1"/>
</dbReference>